<dbReference type="OrthoDB" id="839831at2759"/>
<feature type="domain" description="DRBM" evidence="4">
    <location>
        <begin position="1"/>
        <end position="70"/>
    </location>
</feature>
<reference evidence="5" key="2">
    <citation type="journal article" date="2023" name="Plants (Basel)">
        <title>Annotation of the Turnera subulata (Passifloraceae) Draft Genome Reveals the S-Locus Evolved after the Divergence of Turneroideae from Passifloroideae in a Stepwise Manner.</title>
        <authorList>
            <person name="Henning P.M."/>
            <person name="Roalson E.H."/>
            <person name="Mir W."/>
            <person name="McCubbin A.G."/>
            <person name="Shore J.S."/>
        </authorList>
    </citation>
    <scope>NUCLEOTIDE SEQUENCE</scope>
    <source>
        <strain evidence="5">F60SS</strain>
    </source>
</reference>
<dbReference type="SMART" id="SM00358">
    <property type="entry name" value="DSRM"/>
    <property type="match status" value="3"/>
</dbReference>
<evidence type="ECO:0000313" key="6">
    <source>
        <dbReference type="Proteomes" id="UP001141552"/>
    </source>
</evidence>
<evidence type="ECO:0000256" key="3">
    <source>
        <dbReference type="PROSITE-ProRule" id="PRU00266"/>
    </source>
</evidence>
<feature type="domain" description="DRBM" evidence="4">
    <location>
        <begin position="184"/>
        <end position="253"/>
    </location>
</feature>
<reference evidence="5" key="1">
    <citation type="submission" date="2022-02" db="EMBL/GenBank/DDBJ databases">
        <authorList>
            <person name="Henning P.M."/>
            <person name="McCubbin A.G."/>
            <person name="Shore J.S."/>
        </authorList>
    </citation>
    <scope>NUCLEOTIDE SEQUENCE</scope>
    <source>
        <strain evidence="5">F60SS</strain>
        <tissue evidence="5">Leaves</tissue>
    </source>
</reference>
<dbReference type="PANTHER" id="PTHR46031">
    <property type="match status" value="1"/>
</dbReference>
<dbReference type="InterPro" id="IPR014720">
    <property type="entry name" value="dsRBD_dom"/>
</dbReference>
<proteinExistence type="predicted"/>
<protein>
    <recommendedName>
        <fullName evidence="4">DRBM domain-containing protein</fullName>
    </recommendedName>
</protein>
<keyword evidence="2 3" id="KW-0694">RNA-binding</keyword>
<comment type="caution">
    <text evidence="5">The sequence shown here is derived from an EMBL/GenBank/DDBJ whole genome shotgun (WGS) entry which is preliminary data.</text>
</comment>
<keyword evidence="6" id="KW-1185">Reference proteome</keyword>
<dbReference type="PROSITE" id="PS50137">
    <property type="entry name" value="DS_RBD"/>
    <property type="match status" value="3"/>
</dbReference>
<feature type="domain" description="DRBM" evidence="4">
    <location>
        <begin position="104"/>
        <end position="173"/>
    </location>
</feature>
<dbReference type="Pfam" id="PF00035">
    <property type="entry name" value="dsrm"/>
    <property type="match status" value="3"/>
</dbReference>
<dbReference type="SUPFAM" id="SSF54768">
    <property type="entry name" value="dsRNA-binding domain-like"/>
    <property type="match status" value="3"/>
</dbReference>
<name>A0A9Q0GHC4_9ROSI</name>
<evidence type="ECO:0000313" key="5">
    <source>
        <dbReference type="EMBL" id="KAJ4850263.1"/>
    </source>
</evidence>
<organism evidence="5 6">
    <name type="scientific">Turnera subulata</name>
    <dbReference type="NCBI Taxonomy" id="218843"/>
    <lineage>
        <taxon>Eukaryota</taxon>
        <taxon>Viridiplantae</taxon>
        <taxon>Streptophyta</taxon>
        <taxon>Embryophyta</taxon>
        <taxon>Tracheophyta</taxon>
        <taxon>Spermatophyta</taxon>
        <taxon>Magnoliopsida</taxon>
        <taxon>eudicotyledons</taxon>
        <taxon>Gunneridae</taxon>
        <taxon>Pentapetalae</taxon>
        <taxon>rosids</taxon>
        <taxon>fabids</taxon>
        <taxon>Malpighiales</taxon>
        <taxon>Passifloraceae</taxon>
        <taxon>Turnera</taxon>
    </lineage>
</organism>
<evidence type="ECO:0000256" key="1">
    <source>
        <dbReference type="ARBA" id="ARBA00022737"/>
    </source>
</evidence>
<dbReference type="Gene3D" id="3.30.160.20">
    <property type="match status" value="3"/>
</dbReference>
<dbReference type="CDD" id="cd10845">
    <property type="entry name" value="DSRM_RNAse_III_family"/>
    <property type="match status" value="1"/>
</dbReference>
<sequence length="515" mass="57130">MYKMKLQELCHRRRWALPTYSALRDGPDHFPRFKASVSVNGLSFHSRVSCKSCKEAQNEAARLAFLHFSGSSVSYDKPNAQGTDQAPHLSQSHALGVKDDTNCQYKSHLQNYARWRNCDLPLYSSSFEGPPHSRCFKATVTVDGHTFESLDFFKTLKEAEQSAAKVALTSLTTTDGFQESDCGVYKNLLQELAQKEGFSIPVYKTIKSDGAPHMATFISSVELEEEIIFGKVGKSKKEAEIKAAKVAYTLLMERAMNRTAKLARANSSNSSPLSDFLNAIDSEQIMENYTQVMSNPEIVHGENSAETKGGGMRFTNEVQEVDLDEVVSSVAKVTIDNPILSPDKSVKEKVTGTQKDDGMFAISITEQNVKKDKERSVLEKCEESDEVGEINLDHEIASENSEVVLANSVLSLEKPVEEKVIGAKVSSSCTECAPAMFEESDIDMSSSLRHPNSSTLSISEPNVKDNGTKTYLLCNRFRVYSCYPDISFPKGITLLPVSEERWMAVSLEFPAEKNH</sequence>
<accession>A0A9Q0GHC4</accession>
<evidence type="ECO:0000256" key="2">
    <source>
        <dbReference type="ARBA" id="ARBA00022884"/>
    </source>
</evidence>
<dbReference type="EMBL" id="JAKUCV010000390">
    <property type="protein sequence ID" value="KAJ4850263.1"/>
    <property type="molecule type" value="Genomic_DNA"/>
</dbReference>
<dbReference type="GO" id="GO:0003723">
    <property type="term" value="F:RNA binding"/>
    <property type="evidence" value="ECO:0007669"/>
    <property type="project" value="UniProtKB-UniRule"/>
</dbReference>
<gene>
    <name evidence="5" type="ORF">Tsubulata_044584</name>
</gene>
<dbReference type="Proteomes" id="UP001141552">
    <property type="component" value="Unassembled WGS sequence"/>
</dbReference>
<dbReference type="AlphaFoldDB" id="A0A9Q0GHC4"/>
<keyword evidence="1" id="KW-0677">Repeat</keyword>
<dbReference type="PANTHER" id="PTHR46031:SF31">
    <property type="entry name" value="DOUBLE-STRANDED RNA-BINDING PROTEIN 1-LIKE"/>
    <property type="match status" value="1"/>
</dbReference>
<evidence type="ECO:0000259" key="4">
    <source>
        <dbReference type="PROSITE" id="PS50137"/>
    </source>
</evidence>